<evidence type="ECO:0000256" key="7">
    <source>
        <dbReference type="ARBA" id="ARBA00022737"/>
    </source>
</evidence>
<gene>
    <name evidence="11" type="ORF">IZO911_LOCUS3839</name>
    <name evidence="12" type="ORF">KXQ929_LOCUS9621</name>
</gene>
<feature type="compositionally biased region" description="Pro residues" evidence="10">
    <location>
        <begin position="219"/>
        <end position="245"/>
    </location>
</feature>
<accession>A0A813P0Y7</accession>
<evidence type="ECO:0000256" key="5">
    <source>
        <dbReference type="ARBA" id="ARBA00022679"/>
    </source>
</evidence>
<dbReference type="Pfam" id="PF01129">
    <property type="entry name" value="ART"/>
    <property type="match status" value="1"/>
</dbReference>
<dbReference type="InterPro" id="IPR032675">
    <property type="entry name" value="LRR_dom_sf"/>
</dbReference>
<evidence type="ECO:0000256" key="4">
    <source>
        <dbReference type="ARBA" id="ARBA00022676"/>
    </source>
</evidence>
<reference evidence="11" key="1">
    <citation type="submission" date="2021-02" db="EMBL/GenBank/DDBJ databases">
        <authorList>
            <person name="Nowell W R."/>
        </authorList>
    </citation>
    <scope>NUCLEOTIDE SEQUENCE</scope>
</reference>
<dbReference type="InterPro" id="IPR001611">
    <property type="entry name" value="Leu-rich_rpt"/>
</dbReference>
<dbReference type="GO" id="GO:0048471">
    <property type="term" value="C:perinuclear region of cytoplasm"/>
    <property type="evidence" value="ECO:0007669"/>
    <property type="project" value="TreeGrafter"/>
</dbReference>
<feature type="region of interest" description="Disordered" evidence="10">
    <location>
        <begin position="219"/>
        <end position="249"/>
    </location>
</feature>
<dbReference type="Proteomes" id="UP000663868">
    <property type="component" value="Unassembled WGS sequence"/>
</dbReference>
<dbReference type="Gene3D" id="3.90.176.10">
    <property type="entry name" value="Toxin ADP-ribosyltransferase, Chain A, domain 1"/>
    <property type="match status" value="1"/>
</dbReference>
<keyword evidence="2" id="KW-0343">GTPase activation</keyword>
<dbReference type="PANTHER" id="PTHR24113">
    <property type="entry name" value="RAN GTPASE-ACTIVATING PROTEIN 1"/>
    <property type="match status" value="1"/>
</dbReference>
<dbReference type="PANTHER" id="PTHR24113:SF12">
    <property type="entry name" value="RAN GTPASE-ACTIVATING PROTEIN 1"/>
    <property type="match status" value="1"/>
</dbReference>
<dbReference type="GO" id="GO:0005829">
    <property type="term" value="C:cytosol"/>
    <property type="evidence" value="ECO:0007669"/>
    <property type="project" value="TreeGrafter"/>
</dbReference>
<evidence type="ECO:0000313" key="13">
    <source>
        <dbReference type="Proteomes" id="UP000663860"/>
    </source>
</evidence>
<dbReference type="SUPFAM" id="SSF56399">
    <property type="entry name" value="ADP-ribosylation"/>
    <property type="match status" value="1"/>
</dbReference>
<sequence>MIPNKSVLDKIEGYDKTQLVSLDKAIEPLASLMPDIKERVQIAKENSIAPADDLSLDESASICLYSQEWKPSERCVYYKLNAALREQIRENIQPWLLFLRLLAKAVNHLPPQQGTVYRGVKQDLHNDYPAGKKFIWWGFTSCTTTIDVLQPEKFLGMTGPRTLFIIECFNGKDISKHSCFTSENEILLVAGTEFEVIGCLDNGGDYHTIQLKEIPSISPAPPPPPFVRPPPPSPSPLPTPTPPSTPRSGDTQKLIDLILKFKPRTDVYLFGRTLVEKDMDIIVQYAIIERQCTGLYLKETNLTSKCVTVLAKALYNNTTLNGLYLFNNHTGDEGIKSLATSLCMNNNRTLQCLTLGRNFISNEGAQYLAEMLKRNRTLKELWLSDNSIGDQGVQALTEALIHNNQTLETLSIGWGKSICDSSVDALVDMLMKNRSLKKLDLVSCKLSRMDKTRLREAVKSKKTIELQI</sequence>
<dbReference type="GO" id="GO:0106274">
    <property type="term" value="F:NAD+-protein-arginine ADP-ribosyltransferase activity"/>
    <property type="evidence" value="ECO:0007669"/>
    <property type="project" value="UniProtKB-EC"/>
</dbReference>
<dbReference type="GO" id="GO:0016779">
    <property type="term" value="F:nucleotidyltransferase activity"/>
    <property type="evidence" value="ECO:0007669"/>
    <property type="project" value="UniProtKB-KW"/>
</dbReference>
<dbReference type="Pfam" id="PF13516">
    <property type="entry name" value="LRR_6"/>
    <property type="match status" value="3"/>
</dbReference>
<organism evidence="11 13">
    <name type="scientific">Adineta steineri</name>
    <dbReference type="NCBI Taxonomy" id="433720"/>
    <lineage>
        <taxon>Eukaryota</taxon>
        <taxon>Metazoa</taxon>
        <taxon>Spiralia</taxon>
        <taxon>Gnathifera</taxon>
        <taxon>Rotifera</taxon>
        <taxon>Eurotatoria</taxon>
        <taxon>Bdelloidea</taxon>
        <taxon>Adinetida</taxon>
        <taxon>Adinetidae</taxon>
        <taxon>Adineta</taxon>
    </lineage>
</organism>
<dbReference type="SMART" id="SM00368">
    <property type="entry name" value="LRR_RI"/>
    <property type="match status" value="4"/>
</dbReference>
<dbReference type="SUPFAM" id="SSF52047">
    <property type="entry name" value="RNI-like"/>
    <property type="match status" value="1"/>
</dbReference>
<dbReference type="InterPro" id="IPR000768">
    <property type="entry name" value="ART"/>
</dbReference>
<evidence type="ECO:0000313" key="11">
    <source>
        <dbReference type="EMBL" id="CAF0746016.1"/>
    </source>
</evidence>
<dbReference type="GO" id="GO:0006913">
    <property type="term" value="P:nucleocytoplasmic transport"/>
    <property type="evidence" value="ECO:0007669"/>
    <property type="project" value="TreeGrafter"/>
</dbReference>
<dbReference type="Proteomes" id="UP000663860">
    <property type="component" value="Unassembled WGS sequence"/>
</dbReference>
<evidence type="ECO:0000256" key="8">
    <source>
        <dbReference type="ARBA" id="ARBA00047597"/>
    </source>
</evidence>
<evidence type="ECO:0000313" key="12">
    <source>
        <dbReference type="EMBL" id="CAF3680253.1"/>
    </source>
</evidence>
<dbReference type="EMBL" id="CAJNOE010000020">
    <property type="protein sequence ID" value="CAF0746016.1"/>
    <property type="molecule type" value="Genomic_DNA"/>
</dbReference>
<evidence type="ECO:0000256" key="2">
    <source>
        <dbReference type="ARBA" id="ARBA00022468"/>
    </source>
</evidence>
<keyword evidence="4 9" id="KW-0328">Glycosyltransferase</keyword>
<evidence type="ECO:0000256" key="9">
    <source>
        <dbReference type="RuleBase" id="RU361228"/>
    </source>
</evidence>
<keyword evidence="5 9" id="KW-0808">Transferase</keyword>
<keyword evidence="9" id="KW-0521">NADP</keyword>
<dbReference type="EC" id="2.4.2.31" evidence="9"/>
<dbReference type="EMBL" id="CAJOBB010000442">
    <property type="protein sequence ID" value="CAF3680253.1"/>
    <property type="molecule type" value="Genomic_DNA"/>
</dbReference>
<proteinExistence type="inferred from homology"/>
<comment type="similarity">
    <text evidence="1 9">Belongs to the Arg-specific ADP-ribosyltransferase family.</text>
</comment>
<keyword evidence="9" id="KW-0520">NAD</keyword>
<keyword evidence="3" id="KW-0433">Leucine-rich repeat</keyword>
<keyword evidence="6" id="KW-0548">Nucleotidyltransferase</keyword>
<evidence type="ECO:0000256" key="10">
    <source>
        <dbReference type="SAM" id="MobiDB-lite"/>
    </source>
</evidence>
<dbReference type="AlphaFoldDB" id="A0A813P0Y7"/>
<dbReference type="GO" id="GO:0005096">
    <property type="term" value="F:GTPase activator activity"/>
    <property type="evidence" value="ECO:0007669"/>
    <property type="project" value="UniProtKB-KW"/>
</dbReference>
<name>A0A813P0Y7_9BILA</name>
<evidence type="ECO:0000256" key="6">
    <source>
        <dbReference type="ARBA" id="ARBA00022695"/>
    </source>
</evidence>
<comment type="caution">
    <text evidence="11">The sequence shown here is derived from an EMBL/GenBank/DDBJ whole genome shotgun (WGS) entry which is preliminary data.</text>
</comment>
<protein>
    <recommendedName>
        <fullName evidence="9">NAD(P)(+)--arginine ADP-ribosyltransferase</fullName>
        <ecNumber evidence="9">2.4.2.31</ecNumber>
    </recommendedName>
    <alternativeName>
        <fullName evidence="9">Mono(ADP-ribosyl)transferase</fullName>
    </alternativeName>
</protein>
<comment type="catalytic activity">
    <reaction evidence="8 9">
        <text>L-arginyl-[protein] + NAD(+) = N(omega)-(ADP-D-ribosyl)-L-arginyl-[protein] + nicotinamide + H(+)</text>
        <dbReference type="Rhea" id="RHEA:19149"/>
        <dbReference type="Rhea" id="RHEA-COMP:10532"/>
        <dbReference type="Rhea" id="RHEA-COMP:15087"/>
        <dbReference type="ChEBI" id="CHEBI:15378"/>
        <dbReference type="ChEBI" id="CHEBI:17154"/>
        <dbReference type="ChEBI" id="CHEBI:29965"/>
        <dbReference type="ChEBI" id="CHEBI:57540"/>
        <dbReference type="ChEBI" id="CHEBI:142554"/>
        <dbReference type="EC" id="2.4.2.31"/>
    </reaction>
</comment>
<keyword evidence="7" id="KW-0677">Repeat</keyword>
<dbReference type="PROSITE" id="PS51996">
    <property type="entry name" value="TR_MART"/>
    <property type="match status" value="1"/>
</dbReference>
<dbReference type="GO" id="GO:0005634">
    <property type="term" value="C:nucleus"/>
    <property type="evidence" value="ECO:0007669"/>
    <property type="project" value="TreeGrafter"/>
</dbReference>
<dbReference type="GO" id="GO:0031267">
    <property type="term" value="F:small GTPase binding"/>
    <property type="evidence" value="ECO:0007669"/>
    <property type="project" value="TreeGrafter"/>
</dbReference>
<evidence type="ECO:0000256" key="1">
    <source>
        <dbReference type="ARBA" id="ARBA00009558"/>
    </source>
</evidence>
<dbReference type="InterPro" id="IPR027038">
    <property type="entry name" value="RanGap"/>
</dbReference>
<dbReference type="Gene3D" id="3.80.10.10">
    <property type="entry name" value="Ribonuclease Inhibitor"/>
    <property type="match status" value="2"/>
</dbReference>
<evidence type="ECO:0000256" key="3">
    <source>
        <dbReference type="ARBA" id="ARBA00022614"/>
    </source>
</evidence>